<dbReference type="AlphaFoldDB" id="A0A314V0Y3"/>
<name>A0A314V0Y3_PRUYE</name>
<dbReference type="EMBL" id="PJQY01002841">
    <property type="protein sequence ID" value="PQM42354.1"/>
    <property type="molecule type" value="Genomic_DNA"/>
</dbReference>
<keyword evidence="2" id="KW-1185">Reference proteome</keyword>
<reference evidence="1 2" key="1">
    <citation type="submission" date="2018-02" db="EMBL/GenBank/DDBJ databases">
        <title>Draft genome of wild Prunus yedoensis var. nudiflora.</title>
        <authorList>
            <person name="Baek S."/>
            <person name="Kim J.-H."/>
            <person name="Choi K."/>
            <person name="Kim G.-B."/>
            <person name="Cho A."/>
            <person name="Jang H."/>
            <person name="Shin C.-H."/>
            <person name="Yu H.-J."/>
            <person name="Mun J.-H."/>
        </authorList>
    </citation>
    <scope>NUCLEOTIDE SEQUENCE [LARGE SCALE GENOMIC DNA]</scope>
    <source>
        <strain evidence="2">cv. Jeju island</strain>
        <tissue evidence="1">Leaf</tissue>
    </source>
</reference>
<sequence length="65" mass="7291">MQDVDLQCCSRISKHRLGYISVLHKVKFSRPQRELDTLLAMAASMSYCGPISPPLSKNTLPKLSE</sequence>
<dbReference type="Proteomes" id="UP000250321">
    <property type="component" value="Unassembled WGS sequence"/>
</dbReference>
<evidence type="ECO:0000313" key="2">
    <source>
        <dbReference type="Proteomes" id="UP000250321"/>
    </source>
</evidence>
<proteinExistence type="predicted"/>
<organism evidence="1 2">
    <name type="scientific">Prunus yedoensis var. nudiflora</name>
    <dbReference type="NCBI Taxonomy" id="2094558"/>
    <lineage>
        <taxon>Eukaryota</taxon>
        <taxon>Viridiplantae</taxon>
        <taxon>Streptophyta</taxon>
        <taxon>Embryophyta</taxon>
        <taxon>Tracheophyta</taxon>
        <taxon>Spermatophyta</taxon>
        <taxon>Magnoliopsida</taxon>
        <taxon>eudicotyledons</taxon>
        <taxon>Gunneridae</taxon>
        <taxon>Pentapetalae</taxon>
        <taxon>rosids</taxon>
        <taxon>fabids</taxon>
        <taxon>Rosales</taxon>
        <taxon>Rosaceae</taxon>
        <taxon>Amygdaloideae</taxon>
        <taxon>Amygdaleae</taxon>
        <taxon>Prunus</taxon>
    </lineage>
</organism>
<gene>
    <name evidence="1" type="ORF">Pyn_31385</name>
</gene>
<accession>A0A314V0Y3</accession>
<evidence type="ECO:0000313" key="1">
    <source>
        <dbReference type="EMBL" id="PQM42354.1"/>
    </source>
</evidence>
<protein>
    <submittedName>
        <fullName evidence="1">Uncharacterized protein</fullName>
    </submittedName>
</protein>
<comment type="caution">
    <text evidence="1">The sequence shown here is derived from an EMBL/GenBank/DDBJ whole genome shotgun (WGS) entry which is preliminary data.</text>
</comment>